<dbReference type="PANTHER" id="PTHR42895">
    <property type="entry name" value="IRON-SULFUR CLUSTER-BINDING PROTEIN-RELATED"/>
    <property type="match status" value="1"/>
</dbReference>
<name>A0A5K7YQX4_9BACT</name>
<evidence type="ECO:0000313" key="3">
    <source>
        <dbReference type="Proteomes" id="UP000427906"/>
    </source>
</evidence>
<proteinExistence type="predicted"/>
<sequence length="275" mass="28662">MPSAFVGGDAIAAATATGITTSGESLLVVDLGTNGELILISGQGVVATSAATGPAFEGYSISCGVRAVPGAVSKITWNARKNEFDYEIIPGNPEKRAIGLCGSAIIDAVAECRKINLIQPNGRITPDVSGLIEEDSGRAIAFKGMAKDGSEVDLKLTQKDVRQIQLAKAALRVGIDALLETTGLDAIQKTIFTGAFGAGLNWENACSIGMVPKPILQGKIETIHNAAGVGAVNALLNRTYRDQARNFAKTVRCIKLESLPEFSSIFAQASELNAS</sequence>
<dbReference type="AlphaFoldDB" id="A0A5K7YQX4"/>
<organism evidence="2 3">
    <name type="scientific">Desulfosarcina alkanivorans</name>
    <dbReference type="NCBI Taxonomy" id="571177"/>
    <lineage>
        <taxon>Bacteria</taxon>
        <taxon>Pseudomonadati</taxon>
        <taxon>Thermodesulfobacteriota</taxon>
        <taxon>Desulfobacteria</taxon>
        <taxon>Desulfobacterales</taxon>
        <taxon>Desulfosarcinaceae</taxon>
        <taxon>Desulfosarcina</taxon>
    </lineage>
</organism>
<evidence type="ECO:0000313" key="2">
    <source>
        <dbReference type="EMBL" id="BBO71118.1"/>
    </source>
</evidence>
<dbReference type="InterPro" id="IPR027980">
    <property type="entry name" value="RACo_C"/>
</dbReference>
<accession>A0A5K7YQX4</accession>
<evidence type="ECO:0000259" key="1">
    <source>
        <dbReference type="Pfam" id="PF14574"/>
    </source>
</evidence>
<dbReference type="InterPro" id="IPR052911">
    <property type="entry name" value="Corrinoid_activation_enz"/>
</dbReference>
<dbReference type="EMBL" id="AP021874">
    <property type="protein sequence ID" value="BBO71118.1"/>
    <property type="molecule type" value="Genomic_DNA"/>
</dbReference>
<feature type="domain" description="RACo C-terminal" evidence="1">
    <location>
        <begin position="25"/>
        <end position="272"/>
    </location>
</feature>
<dbReference type="KEGG" id="dalk:DSCA_50480"/>
<keyword evidence="3" id="KW-1185">Reference proteome</keyword>
<dbReference type="PANTHER" id="PTHR42895:SF1">
    <property type="entry name" value="IRON-SULFUR CLUSTER PROTEIN"/>
    <property type="match status" value="1"/>
</dbReference>
<reference evidence="2 3" key="1">
    <citation type="submission" date="2019-11" db="EMBL/GenBank/DDBJ databases">
        <title>Comparative genomics of hydrocarbon-degrading Desulfosarcina strains.</title>
        <authorList>
            <person name="Watanabe M."/>
            <person name="Kojima H."/>
            <person name="Fukui M."/>
        </authorList>
    </citation>
    <scope>NUCLEOTIDE SEQUENCE [LARGE SCALE GENOMIC DNA]</scope>
    <source>
        <strain evidence="2 3">PL12</strain>
    </source>
</reference>
<gene>
    <name evidence="2" type="ORF">DSCA_50480</name>
</gene>
<protein>
    <recommendedName>
        <fullName evidence="1">RACo C-terminal domain-containing protein</fullName>
    </recommendedName>
</protein>
<dbReference type="Pfam" id="PF14574">
    <property type="entry name" value="RACo_C_ter"/>
    <property type="match status" value="1"/>
</dbReference>
<dbReference type="Proteomes" id="UP000427906">
    <property type="component" value="Chromosome"/>
</dbReference>